<evidence type="ECO:0000256" key="2">
    <source>
        <dbReference type="SAM" id="SignalP"/>
    </source>
</evidence>
<feature type="chain" id="PRO_5040169174" evidence="2">
    <location>
        <begin position="26"/>
        <end position="688"/>
    </location>
</feature>
<dbReference type="Gene3D" id="3.20.20.80">
    <property type="entry name" value="Glycosidases"/>
    <property type="match status" value="1"/>
</dbReference>
<evidence type="ECO:0000313" key="3">
    <source>
        <dbReference type="EMBL" id="KAJ8037094.1"/>
    </source>
</evidence>
<keyword evidence="1" id="KW-1133">Transmembrane helix</keyword>
<keyword evidence="4" id="KW-1185">Reference proteome</keyword>
<evidence type="ECO:0000313" key="4">
    <source>
        <dbReference type="Proteomes" id="UP001152320"/>
    </source>
</evidence>
<organism evidence="3 4">
    <name type="scientific">Holothuria leucospilota</name>
    <name type="common">Black long sea cucumber</name>
    <name type="synonym">Mertensiothuria leucospilota</name>
    <dbReference type="NCBI Taxonomy" id="206669"/>
    <lineage>
        <taxon>Eukaryota</taxon>
        <taxon>Metazoa</taxon>
        <taxon>Echinodermata</taxon>
        <taxon>Eleutherozoa</taxon>
        <taxon>Echinozoa</taxon>
        <taxon>Holothuroidea</taxon>
        <taxon>Aspidochirotacea</taxon>
        <taxon>Aspidochirotida</taxon>
        <taxon>Holothuriidae</taxon>
        <taxon>Holothuria</taxon>
    </lineage>
</organism>
<keyword evidence="2" id="KW-0732">Signal</keyword>
<dbReference type="AlphaFoldDB" id="A0A9Q1H8L4"/>
<dbReference type="EMBL" id="JAIZAY010000008">
    <property type="protein sequence ID" value="KAJ8037094.1"/>
    <property type="molecule type" value="Genomic_DNA"/>
</dbReference>
<gene>
    <name evidence="3" type="ORF">HOLleu_17830</name>
</gene>
<accession>A0A9Q1H8L4</accession>
<feature type="transmembrane region" description="Helical" evidence="1">
    <location>
        <begin position="292"/>
        <end position="325"/>
    </location>
</feature>
<comment type="caution">
    <text evidence="3">The sequence shown here is derived from an EMBL/GenBank/DDBJ whole genome shotgun (WGS) entry which is preliminary data.</text>
</comment>
<keyword evidence="1" id="KW-0472">Membrane</keyword>
<dbReference type="Proteomes" id="UP001152320">
    <property type="component" value="Chromosome 8"/>
</dbReference>
<feature type="signal peptide" evidence="2">
    <location>
        <begin position="1"/>
        <end position="25"/>
    </location>
</feature>
<sequence>MSADCFCFVIASVLFYSSSLSHVSASKQVFVDVTSNKLTRENDGAWGLWSYHGNAQESHAAETHFIFNADLLSDDGLKHTSIASMVYPALGLTSDQDAVFQEYLVLQSKVLGVDGFLIEWGYKGHSSDRALQSYLQLAKKLPPFKIGVNWCDHWLMSELKNKTEKEIVGIFHENLQYLIDTIYIHGPTVTPYFKSHPMIFLFGGGLTSSMLKALQALPLNLPSSVTKPVWIGSYLNFASSEELWNEWGAVINGTFGWAPYVLKPTPPDLNLWDFYGDLPDVLQYQHRHGDVIVVIIVMVIVIIVVMVIIAIIVMVVVTIIIMVIFAIIIMKNVSLFGEKCLAEGDCLLWWGSVSPGFDNRGCAGWGRELRLIPRTDLETHTRYTFDAQWDFYIKKNISTKMILIPTLNDFPESTPILALNDSNRSLYSTLDHINEWKGEVRSDIAVPLPMEWYSLYKEVEFYGLTPDVNVTYLIRSLDDASQYLANGKFSKASGVLNDCRSVLKSVVRSLHDSNITLLAPSLSLHPVVAPAVINDSYLINRTKGLYLVVEEDVAALLRKCNYKGLLQFQYLPLNSSLNYLKVYSSTKRKSSFEEDNIYISKGKQGTSTKVLDSFVTVSSDFSVVCNLVTNSTGSWQKATVALFKQNQSWDHSGPLNSDLYFLTEGEYLLQNVTLKFELLGKSRSCGVT</sequence>
<name>A0A9Q1H8L4_HOLLE</name>
<reference evidence="3" key="1">
    <citation type="submission" date="2021-10" db="EMBL/GenBank/DDBJ databases">
        <title>Tropical sea cucumber genome reveals ecological adaptation and Cuvierian tubules defense mechanism.</title>
        <authorList>
            <person name="Chen T."/>
        </authorList>
    </citation>
    <scope>NUCLEOTIDE SEQUENCE</scope>
    <source>
        <strain evidence="3">Nanhai2018</strain>
        <tissue evidence="3">Muscle</tissue>
    </source>
</reference>
<evidence type="ECO:0000256" key="1">
    <source>
        <dbReference type="SAM" id="Phobius"/>
    </source>
</evidence>
<keyword evidence="1" id="KW-0812">Transmembrane</keyword>
<proteinExistence type="predicted"/>
<protein>
    <submittedName>
        <fullName evidence="3">Uncharacterized protein</fullName>
    </submittedName>
</protein>
<dbReference type="OrthoDB" id="10021079at2759"/>